<dbReference type="EMBL" id="JABSTU010000007">
    <property type="protein sequence ID" value="KAH8024725.1"/>
    <property type="molecule type" value="Genomic_DNA"/>
</dbReference>
<dbReference type="SUPFAM" id="SSF49599">
    <property type="entry name" value="TRAF domain-like"/>
    <property type="match status" value="1"/>
</dbReference>
<proteinExistence type="predicted"/>
<accession>A0A9J6DR43</accession>
<sequence length="207" mass="23065">MPRVQPRSRGVPTLPIGQENSWYMQLFKPTTWSTEELERLGVRCWNARYGCEDKGSVSEMLLHLKRMRRYHAIRCRRCHAAVLHRQIVRHLDSDCEGYRIAGEQSVRHDVADCFRNASAPERHHLASDEIGATQAVSKATFDPGVVRNTSAASNDNVGDYSGENSSESAFSTITRRVKRNSGGAENVIAATALAPTVELPGSLWTPM</sequence>
<feature type="region of interest" description="Disordered" evidence="1">
    <location>
        <begin position="147"/>
        <end position="166"/>
    </location>
</feature>
<name>A0A9J6DR43_RHIMP</name>
<dbReference type="AlphaFoldDB" id="A0A9J6DR43"/>
<keyword evidence="3" id="KW-1185">Reference proteome</keyword>
<comment type="caution">
    <text evidence="2">The sequence shown here is derived from an EMBL/GenBank/DDBJ whole genome shotgun (WGS) entry which is preliminary data.</text>
</comment>
<protein>
    <submittedName>
        <fullName evidence="2">Uncharacterized protein</fullName>
    </submittedName>
</protein>
<evidence type="ECO:0000256" key="1">
    <source>
        <dbReference type="SAM" id="MobiDB-lite"/>
    </source>
</evidence>
<evidence type="ECO:0000313" key="3">
    <source>
        <dbReference type="Proteomes" id="UP000821866"/>
    </source>
</evidence>
<reference evidence="2" key="1">
    <citation type="journal article" date="2020" name="Cell">
        <title>Large-Scale Comparative Analyses of Tick Genomes Elucidate Their Genetic Diversity and Vector Capacities.</title>
        <authorList>
            <consortium name="Tick Genome and Microbiome Consortium (TIGMIC)"/>
            <person name="Jia N."/>
            <person name="Wang J."/>
            <person name="Shi W."/>
            <person name="Du L."/>
            <person name="Sun Y."/>
            <person name="Zhan W."/>
            <person name="Jiang J.F."/>
            <person name="Wang Q."/>
            <person name="Zhang B."/>
            <person name="Ji P."/>
            <person name="Bell-Sakyi L."/>
            <person name="Cui X.M."/>
            <person name="Yuan T.T."/>
            <person name="Jiang B.G."/>
            <person name="Yang W.F."/>
            <person name="Lam T.T."/>
            <person name="Chang Q.C."/>
            <person name="Ding S.J."/>
            <person name="Wang X.J."/>
            <person name="Zhu J.G."/>
            <person name="Ruan X.D."/>
            <person name="Zhao L."/>
            <person name="Wei J.T."/>
            <person name="Ye R.Z."/>
            <person name="Que T.C."/>
            <person name="Du C.H."/>
            <person name="Zhou Y.H."/>
            <person name="Cheng J.X."/>
            <person name="Dai P.F."/>
            <person name="Guo W.B."/>
            <person name="Han X.H."/>
            <person name="Huang E.J."/>
            <person name="Li L.F."/>
            <person name="Wei W."/>
            <person name="Gao Y.C."/>
            <person name="Liu J.Z."/>
            <person name="Shao H.Z."/>
            <person name="Wang X."/>
            <person name="Wang C.C."/>
            <person name="Yang T.C."/>
            <person name="Huo Q.B."/>
            <person name="Li W."/>
            <person name="Chen H.Y."/>
            <person name="Chen S.E."/>
            <person name="Zhou L.G."/>
            <person name="Ni X.B."/>
            <person name="Tian J.H."/>
            <person name="Sheng Y."/>
            <person name="Liu T."/>
            <person name="Pan Y.S."/>
            <person name="Xia L.Y."/>
            <person name="Li J."/>
            <person name="Zhao F."/>
            <person name="Cao W.C."/>
        </authorList>
    </citation>
    <scope>NUCLEOTIDE SEQUENCE</scope>
    <source>
        <strain evidence="2">Rmic-2018</strain>
    </source>
</reference>
<gene>
    <name evidence="2" type="ORF">HPB51_001061</name>
</gene>
<evidence type="ECO:0000313" key="2">
    <source>
        <dbReference type="EMBL" id="KAH8024725.1"/>
    </source>
</evidence>
<organism evidence="2 3">
    <name type="scientific">Rhipicephalus microplus</name>
    <name type="common">Cattle tick</name>
    <name type="synonym">Boophilus microplus</name>
    <dbReference type="NCBI Taxonomy" id="6941"/>
    <lineage>
        <taxon>Eukaryota</taxon>
        <taxon>Metazoa</taxon>
        <taxon>Ecdysozoa</taxon>
        <taxon>Arthropoda</taxon>
        <taxon>Chelicerata</taxon>
        <taxon>Arachnida</taxon>
        <taxon>Acari</taxon>
        <taxon>Parasitiformes</taxon>
        <taxon>Ixodida</taxon>
        <taxon>Ixodoidea</taxon>
        <taxon>Ixodidae</taxon>
        <taxon>Rhipicephalinae</taxon>
        <taxon>Rhipicephalus</taxon>
        <taxon>Boophilus</taxon>
    </lineage>
</organism>
<dbReference type="Proteomes" id="UP000821866">
    <property type="component" value="Unassembled WGS sequence"/>
</dbReference>
<reference evidence="2" key="2">
    <citation type="submission" date="2021-09" db="EMBL/GenBank/DDBJ databases">
        <authorList>
            <person name="Jia N."/>
            <person name="Wang J."/>
            <person name="Shi W."/>
            <person name="Du L."/>
            <person name="Sun Y."/>
            <person name="Zhan W."/>
            <person name="Jiang J."/>
            <person name="Wang Q."/>
            <person name="Zhang B."/>
            <person name="Ji P."/>
            <person name="Sakyi L.B."/>
            <person name="Cui X."/>
            <person name="Yuan T."/>
            <person name="Jiang B."/>
            <person name="Yang W."/>
            <person name="Lam T.T.-Y."/>
            <person name="Chang Q."/>
            <person name="Ding S."/>
            <person name="Wang X."/>
            <person name="Zhu J."/>
            <person name="Ruan X."/>
            <person name="Zhao L."/>
            <person name="Wei J."/>
            <person name="Que T."/>
            <person name="Du C."/>
            <person name="Cheng J."/>
            <person name="Dai P."/>
            <person name="Han X."/>
            <person name="Huang E."/>
            <person name="Gao Y."/>
            <person name="Liu J."/>
            <person name="Shao H."/>
            <person name="Ye R."/>
            <person name="Li L."/>
            <person name="Wei W."/>
            <person name="Wang X."/>
            <person name="Wang C."/>
            <person name="Huo Q."/>
            <person name="Li W."/>
            <person name="Guo W."/>
            <person name="Chen H."/>
            <person name="Chen S."/>
            <person name="Zhou L."/>
            <person name="Zhou L."/>
            <person name="Ni X."/>
            <person name="Tian J."/>
            <person name="Zhou Y."/>
            <person name="Sheng Y."/>
            <person name="Liu T."/>
            <person name="Pan Y."/>
            <person name="Xia L."/>
            <person name="Li J."/>
            <person name="Zhao F."/>
            <person name="Cao W."/>
        </authorList>
    </citation>
    <scope>NUCLEOTIDE SEQUENCE</scope>
    <source>
        <strain evidence="2">Rmic-2018</strain>
        <tissue evidence="2">Larvae</tissue>
    </source>
</reference>